<accession>A0AA41YKM7</accession>
<protein>
    <submittedName>
        <fullName evidence="6">Succinylglutamate desuccinylase/aspartoacylase family protein</fullName>
    </submittedName>
</protein>
<feature type="domain" description="Succinylglutamate desuccinylase/Aspartoacylase catalytic" evidence="5">
    <location>
        <begin position="50"/>
        <end position="240"/>
    </location>
</feature>
<evidence type="ECO:0000256" key="3">
    <source>
        <dbReference type="ARBA" id="ARBA00022801"/>
    </source>
</evidence>
<reference evidence="6" key="2">
    <citation type="submission" date="2022-10" db="EMBL/GenBank/DDBJ databases">
        <authorList>
            <person name="Trinh H.N."/>
        </authorList>
    </citation>
    <scope>NUCLEOTIDE SEQUENCE</scope>
    <source>
        <strain evidence="6">RN2-1</strain>
    </source>
</reference>
<evidence type="ECO:0000313" key="7">
    <source>
        <dbReference type="Proteomes" id="UP001165679"/>
    </source>
</evidence>
<dbReference type="AlphaFoldDB" id="A0AA41YKM7"/>
<dbReference type="GO" id="GO:0016788">
    <property type="term" value="F:hydrolase activity, acting on ester bonds"/>
    <property type="evidence" value="ECO:0007669"/>
    <property type="project" value="InterPro"/>
</dbReference>
<keyword evidence="2" id="KW-0479">Metal-binding</keyword>
<proteinExistence type="predicted"/>
<dbReference type="Gene3D" id="3.40.630.10">
    <property type="entry name" value="Zn peptidases"/>
    <property type="match status" value="1"/>
</dbReference>
<dbReference type="EMBL" id="JAPDNT010000009">
    <property type="protein sequence ID" value="MCW3475574.1"/>
    <property type="molecule type" value="Genomic_DNA"/>
</dbReference>
<evidence type="ECO:0000313" key="6">
    <source>
        <dbReference type="EMBL" id="MCW3475574.1"/>
    </source>
</evidence>
<keyword evidence="3" id="KW-0378">Hydrolase</keyword>
<keyword evidence="7" id="KW-1185">Reference proteome</keyword>
<dbReference type="PANTHER" id="PTHR37326">
    <property type="entry name" value="BLL3975 PROTEIN"/>
    <property type="match status" value="1"/>
</dbReference>
<comment type="cofactor">
    <cofactor evidence="1">
        <name>Zn(2+)</name>
        <dbReference type="ChEBI" id="CHEBI:29105"/>
    </cofactor>
</comment>
<reference evidence="6" key="1">
    <citation type="submission" date="2022-09" db="EMBL/GenBank/DDBJ databases">
        <title>Rhodovastum sp. nov. RN2-1 isolated from soil in Seongnam, South Korea.</title>
        <authorList>
            <person name="Le N.T."/>
        </authorList>
    </citation>
    <scope>NUCLEOTIDE SEQUENCE</scope>
    <source>
        <strain evidence="6">RN2-1</strain>
    </source>
</reference>
<dbReference type="Proteomes" id="UP001165679">
    <property type="component" value="Unassembled WGS sequence"/>
</dbReference>
<dbReference type="GO" id="GO:0016811">
    <property type="term" value="F:hydrolase activity, acting on carbon-nitrogen (but not peptide) bonds, in linear amides"/>
    <property type="evidence" value="ECO:0007669"/>
    <property type="project" value="InterPro"/>
</dbReference>
<dbReference type="GO" id="GO:0046872">
    <property type="term" value="F:metal ion binding"/>
    <property type="evidence" value="ECO:0007669"/>
    <property type="project" value="UniProtKB-KW"/>
</dbReference>
<sequence length="337" mass="35767">MLDPRRSRLVPDVDFEKDGKQTGFIRLFHSVHSSAYGFIPIPVVVIRNGAGPTALFVSGNHGDEYEGQIALCNLARTLDPAQITGRVILLPMANFPAGMAGRRTSPIDDGNLNRSFPGDPDGTVTQQIAYFIESTLLPMADLVCDLHSGGSSLMYVPCALMKRPANPKRFDKMKAMLEAFASPLAYITVGGSGTGEDHTLSGGAERLGIPALGTELGGSGTLTPAGLKIAERGLRNLLVHAGILPPSERIAGEAPTRFVNVSGPDHFVYASETGVFEPLVELGDTVQAGQPAARIFTPETPWAPPAVVSFQHAGLVMCKRVPGRTVRGDCLFHLGSD</sequence>
<evidence type="ECO:0000256" key="1">
    <source>
        <dbReference type="ARBA" id="ARBA00001947"/>
    </source>
</evidence>
<keyword evidence="4" id="KW-0862">Zinc</keyword>
<dbReference type="Pfam" id="PF24827">
    <property type="entry name" value="AstE_AspA_cat"/>
    <property type="match status" value="1"/>
</dbReference>
<dbReference type="PIRSF" id="PIRSF039012">
    <property type="entry name" value="ASP"/>
    <property type="match status" value="1"/>
</dbReference>
<name>A0AA41YKM7_9PROT</name>
<evidence type="ECO:0000259" key="5">
    <source>
        <dbReference type="Pfam" id="PF24827"/>
    </source>
</evidence>
<dbReference type="CDD" id="cd06252">
    <property type="entry name" value="M14_ASTE_ASPA-like"/>
    <property type="match status" value="1"/>
</dbReference>
<evidence type="ECO:0000256" key="2">
    <source>
        <dbReference type="ARBA" id="ARBA00022723"/>
    </source>
</evidence>
<evidence type="ECO:0000256" key="4">
    <source>
        <dbReference type="ARBA" id="ARBA00022833"/>
    </source>
</evidence>
<dbReference type="InterPro" id="IPR043795">
    <property type="entry name" value="N-alpha-Ac-DABA-like"/>
</dbReference>
<dbReference type="InterPro" id="IPR053138">
    <property type="entry name" value="N-alpha-Ac-DABA_deacetylase"/>
</dbReference>
<organism evidence="6 7">
    <name type="scientific">Limobrevibacterium gyesilva</name>
    <dbReference type="NCBI Taxonomy" id="2991712"/>
    <lineage>
        <taxon>Bacteria</taxon>
        <taxon>Pseudomonadati</taxon>
        <taxon>Pseudomonadota</taxon>
        <taxon>Alphaproteobacteria</taxon>
        <taxon>Acetobacterales</taxon>
        <taxon>Acetobacteraceae</taxon>
        <taxon>Limobrevibacterium</taxon>
    </lineage>
</organism>
<dbReference type="SUPFAM" id="SSF53187">
    <property type="entry name" value="Zn-dependent exopeptidases"/>
    <property type="match status" value="1"/>
</dbReference>
<dbReference type="InterPro" id="IPR055438">
    <property type="entry name" value="AstE_AspA_cat"/>
</dbReference>
<comment type="caution">
    <text evidence="6">The sequence shown here is derived from an EMBL/GenBank/DDBJ whole genome shotgun (WGS) entry which is preliminary data.</text>
</comment>
<dbReference type="PANTHER" id="PTHR37326:SF1">
    <property type="entry name" value="BLL3975 PROTEIN"/>
    <property type="match status" value="1"/>
</dbReference>
<gene>
    <name evidence="6" type="ORF">OL599_13400</name>
</gene>
<dbReference type="RefSeq" id="WP_264714288.1">
    <property type="nucleotide sequence ID" value="NZ_JAPDNT010000009.1"/>
</dbReference>